<dbReference type="AlphaFoldDB" id="A0AAN6GKM5"/>
<feature type="region of interest" description="Disordered" evidence="1">
    <location>
        <begin position="279"/>
        <end position="340"/>
    </location>
</feature>
<gene>
    <name evidence="2" type="ORF">OC846_006040</name>
</gene>
<feature type="compositionally biased region" description="Basic and acidic residues" evidence="1">
    <location>
        <begin position="541"/>
        <end position="553"/>
    </location>
</feature>
<feature type="compositionally biased region" description="Basic and acidic residues" evidence="1">
    <location>
        <begin position="576"/>
        <end position="586"/>
    </location>
</feature>
<organism evidence="2 3">
    <name type="scientific">Tilletia horrida</name>
    <dbReference type="NCBI Taxonomy" id="155126"/>
    <lineage>
        <taxon>Eukaryota</taxon>
        <taxon>Fungi</taxon>
        <taxon>Dikarya</taxon>
        <taxon>Basidiomycota</taxon>
        <taxon>Ustilaginomycotina</taxon>
        <taxon>Exobasidiomycetes</taxon>
        <taxon>Tilletiales</taxon>
        <taxon>Tilletiaceae</taxon>
        <taxon>Tilletia</taxon>
    </lineage>
</organism>
<evidence type="ECO:0000313" key="3">
    <source>
        <dbReference type="Proteomes" id="UP001176517"/>
    </source>
</evidence>
<feature type="compositionally biased region" description="Polar residues" evidence="1">
    <location>
        <begin position="318"/>
        <end position="327"/>
    </location>
</feature>
<dbReference type="EMBL" id="JAPDMZ010000278">
    <property type="protein sequence ID" value="KAK0544526.1"/>
    <property type="molecule type" value="Genomic_DNA"/>
</dbReference>
<feature type="compositionally biased region" description="Basic and acidic residues" evidence="1">
    <location>
        <begin position="689"/>
        <end position="720"/>
    </location>
</feature>
<feature type="compositionally biased region" description="Basic and acidic residues" evidence="1">
    <location>
        <begin position="63"/>
        <end position="75"/>
    </location>
</feature>
<feature type="region of interest" description="Disordered" evidence="1">
    <location>
        <begin position="766"/>
        <end position="801"/>
    </location>
</feature>
<feature type="compositionally biased region" description="Basic residues" evidence="1">
    <location>
        <begin position="76"/>
        <end position="85"/>
    </location>
</feature>
<evidence type="ECO:0008006" key="4">
    <source>
        <dbReference type="Google" id="ProtNLM"/>
    </source>
</evidence>
<evidence type="ECO:0000313" key="2">
    <source>
        <dbReference type="EMBL" id="KAK0544526.1"/>
    </source>
</evidence>
<feature type="region of interest" description="Disordered" evidence="1">
    <location>
        <begin position="572"/>
        <end position="608"/>
    </location>
</feature>
<feature type="compositionally biased region" description="Polar residues" evidence="1">
    <location>
        <begin position="34"/>
        <end position="59"/>
    </location>
</feature>
<dbReference type="Proteomes" id="UP001176517">
    <property type="component" value="Unassembled WGS sequence"/>
</dbReference>
<protein>
    <recommendedName>
        <fullName evidence="4">DUF676 domain-containing protein</fullName>
    </recommendedName>
</protein>
<comment type="caution">
    <text evidence="2">The sequence shown here is derived from an EMBL/GenBank/DDBJ whole genome shotgun (WGS) entry which is preliminary data.</text>
</comment>
<feature type="region of interest" description="Disordered" evidence="1">
    <location>
        <begin position="540"/>
        <end position="560"/>
    </location>
</feature>
<feature type="region of interest" description="Disordered" evidence="1">
    <location>
        <begin position="688"/>
        <end position="722"/>
    </location>
</feature>
<reference evidence="2" key="1">
    <citation type="journal article" date="2023" name="PhytoFront">
        <title>Draft Genome Resources of Seven Strains of Tilletia horrida, Causal Agent of Kernel Smut of Rice.</title>
        <authorList>
            <person name="Khanal S."/>
            <person name="Antony Babu S."/>
            <person name="Zhou X.G."/>
        </authorList>
    </citation>
    <scope>NUCLEOTIDE SEQUENCE</scope>
    <source>
        <strain evidence="2">TX6</strain>
    </source>
</reference>
<keyword evidence="3" id="KW-1185">Reference proteome</keyword>
<feature type="compositionally biased region" description="Polar residues" evidence="1">
    <location>
        <begin position="589"/>
        <end position="608"/>
    </location>
</feature>
<sequence>MSGPSRLPLEALKHASRAIGSAVSPSLIKPAPSPGSTNSGATSSQPFLRSQATAANASSPLVEPKRKEKEKQEQKKKQKKAKTPKWRGVGELGDLMHLPVLLSPVRIPRNPIVLCHGLYGFDVRGPFLGLEIHYWAAVMDILNKKLGAEVIIRGVPGTGSIQSRAEALHQFLCSAEAGVRGKDLNIVGHSMGGLDARHLISNIRPAPEQYRPVSLTTICTPHRGSPFMDWCNANIGIGNEAIEEALREVKAENRDGNLGSVETDDYQPPPYSLKSPLFVRASKKSTNGTKAPLEDGDEKATTKEEQDATTEKILNRAGRSTSDSGFSMANAEGDTTPLSSKEVSIADKIKKSKEPDSKTSAILDSIGSAFSSLTGQLSDYMLSLLDTPAYAMLSTKYMNKVFNPSTPDDPNVKYYSIAARTRSIPIWHPLWLPKLILDAAAESRTSGGEADGSGDALGGRMQGNDGLVSVQSAQWGEFLGIVDGCDHWDLRGGGGPRLAEGKVKQEVDSTLEKAKSSAEEAKSWIDVNQLLGLWRAIRPSSSDKARADTESRTGPDAVPNAQHLSTLSVAQQEHIQQQKEDEKQEDVQTADSLESQQPGAALSQYPTVEQSKNVDPIPVATAASQLHDSDAQADSVSDIVQTFMHAYSHLADPQHEESDYDWTAAPSFTPTSDQESIITEIAQWISERLPQRDEGRRAEAEKEAAAQDQELEAHEHEHEQAISALSASKVAAGAPPSPVVDSTVEKKTIPLQSILPSQVMSGASLATSLESSKSAPLPQYRIRHKDEEEDEDPAEREKEAGLVKDVEELELFWLAVCHHLWARGF</sequence>
<accession>A0AAN6GKM5</accession>
<proteinExistence type="predicted"/>
<evidence type="ECO:0000256" key="1">
    <source>
        <dbReference type="SAM" id="MobiDB-lite"/>
    </source>
</evidence>
<feature type="compositionally biased region" description="Basic and acidic residues" evidence="1">
    <location>
        <begin position="298"/>
        <end position="314"/>
    </location>
</feature>
<feature type="region of interest" description="Disordered" evidence="1">
    <location>
        <begin position="20"/>
        <end position="86"/>
    </location>
</feature>
<dbReference type="InterPro" id="IPR029058">
    <property type="entry name" value="AB_hydrolase_fold"/>
</dbReference>
<dbReference type="SUPFAM" id="SSF53474">
    <property type="entry name" value="alpha/beta-Hydrolases"/>
    <property type="match status" value="1"/>
</dbReference>
<dbReference type="Gene3D" id="3.40.50.1820">
    <property type="entry name" value="alpha/beta hydrolase"/>
    <property type="match status" value="2"/>
</dbReference>
<name>A0AAN6GKM5_9BASI</name>
<dbReference type="PANTHER" id="PTHR11440">
    <property type="entry name" value="LECITHIN-CHOLESTEROL ACYLTRANSFERASE-RELATED"/>
    <property type="match status" value="1"/>
</dbReference>